<accession>A0AAP0RG27</accession>
<proteinExistence type="predicted"/>
<dbReference type="EMBL" id="JBBPBK010000010">
    <property type="protein sequence ID" value="KAK9277230.1"/>
    <property type="molecule type" value="Genomic_DNA"/>
</dbReference>
<dbReference type="Proteomes" id="UP001415857">
    <property type="component" value="Unassembled WGS sequence"/>
</dbReference>
<organism evidence="1 2">
    <name type="scientific">Liquidambar formosana</name>
    <name type="common">Formosan gum</name>
    <dbReference type="NCBI Taxonomy" id="63359"/>
    <lineage>
        <taxon>Eukaryota</taxon>
        <taxon>Viridiplantae</taxon>
        <taxon>Streptophyta</taxon>
        <taxon>Embryophyta</taxon>
        <taxon>Tracheophyta</taxon>
        <taxon>Spermatophyta</taxon>
        <taxon>Magnoliopsida</taxon>
        <taxon>eudicotyledons</taxon>
        <taxon>Gunneridae</taxon>
        <taxon>Pentapetalae</taxon>
        <taxon>Saxifragales</taxon>
        <taxon>Altingiaceae</taxon>
        <taxon>Liquidambar</taxon>
    </lineage>
</organism>
<gene>
    <name evidence="1" type="ORF">L1049_006769</name>
</gene>
<evidence type="ECO:0000313" key="2">
    <source>
        <dbReference type="Proteomes" id="UP001415857"/>
    </source>
</evidence>
<evidence type="ECO:0000313" key="1">
    <source>
        <dbReference type="EMBL" id="KAK9277230.1"/>
    </source>
</evidence>
<name>A0AAP0RG27_LIQFO</name>
<sequence>MDPQGLMWCSSLLSWKSGACEVIVSGKLRACILTFKSESCFLSVIQGGLGMETKVGGGENWVDIFIESSGCCLTAKIQKDGYIGRQRWKHHS</sequence>
<keyword evidence="2" id="KW-1185">Reference proteome</keyword>
<reference evidence="1 2" key="1">
    <citation type="journal article" date="2024" name="Plant J.">
        <title>Genome sequences and population genomics reveal climatic adaptation and genomic divergence between two closely related sweetgum species.</title>
        <authorList>
            <person name="Xu W.Q."/>
            <person name="Ren C.Q."/>
            <person name="Zhang X.Y."/>
            <person name="Comes H.P."/>
            <person name="Liu X.H."/>
            <person name="Li Y.G."/>
            <person name="Kettle C.J."/>
            <person name="Jalonen R."/>
            <person name="Gaisberger H."/>
            <person name="Ma Y.Z."/>
            <person name="Qiu Y.X."/>
        </authorList>
    </citation>
    <scope>NUCLEOTIDE SEQUENCE [LARGE SCALE GENOMIC DNA]</scope>
    <source>
        <strain evidence="1">Hangzhou</strain>
    </source>
</reference>
<protein>
    <submittedName>
        <fullName evidence="1">Uncharacterized protein</fullName>
    </submittedName>
</protein>
<comment type="caution">
    <text evidence="1">The sequence shown here is derived from an EMBL/GenBank/DDBJ whole genome shotgun (WGS) entry which is preliminary data.</text>
</comment>
<dbReference type="AlphaFoldDB" id="A0AAP0RG27"/>